<evidence type="ECO:0000313" key="2">
    <source>
        <dbReference type="Proteomes" id="UP000036097"/>
    </source>
</evidence>
<reference evidence="1 2" key="1">
    <citation type="submission" date="2015-05" db="EMBL/GenBank/DDBJ databases">
        <title>Photobacterium galathea sp. nov.</title>
        <authorList>
            <person name="Machado H."/>
            <person name="Gram L."/>
        </authorList>
    </citation>
    <scope>NUCLEOTIDE SEQUENCE [LARGE SCALE GENOMIC DNA]</scope>
    <source>
        <strain evidence="1 2">CGMCC 1.12159</strain>
    </source>
</reference>
<gene>
    <name evidence="1" type="ORF">ABT56_07205</name>
</gene>
<proteinExistence type="predicted"/>
<dbReference type="PATRIC" id="fig|1195763.3.peg.1540"/>
<dbReference type="InterPro" id="IPR038604">
    <property type="entry name" value="HopJ_sf"/>
</dbReference>
<dbReference type="InterPro" id="IPR014984">
    <property type="entry name" value="HopJ"/>
</dbReference>
<protein>
    <submittedName>
        <fullName evidence="1">Type III effector</fullName>
    </submittedName>
</protein>
<dbReference type="Pfam" id="PF08888">
    <property type="entry name" value="HopJ"/>
    <property type="match status" value="1"/>
</dbReference>
<dbReference type="RefSeq" id="WP_047878205.1">
    <property type="nucleotide sequence ID" value="NZ_LDOT01000007.1"/>
</dbReference>
<accession>A0A0J1H5D1</accession>
<dbReference type="Gene3D" id="3.20.160.10">
    <property type="entry name" value="vpa0580 domain like"/>
    <property type="match status" value="1"/>
</dbReference>
<dbReference type="STRING" id="1195763.ABT56_07205"/>
<keyword evidence="2" id="KW-1185">Reference proteome</keyword>
<dbReference type="Proteomes" id="UP000036097">
    <property type="component" value="Unassembled WGS sequence"/>
</dbReference>
<evidence type="ECO:0000313" key="1">
    <source>
        <dbReference type="EMBL" id="KLV06935.1"/>
    </source>
</evidence>
<sequence length="119" mass="13828">MEALLKQLKHTPEVVSFEQVMAIINEHYHYQATDFSNGLGRETLHNLAGINEGSCRIFAFANLHQLSEAETLACFGDYYRKDVLPHPDRNDHKNIRLFMKYGWQGIRFNTLPLTEKKYA</sequence>
<dbReference type="OrthoDB" id="9790826at2"/>
<dbReference type="EMBL" id="LDOT01000007">
    <property type="protein sequence ID" value="KLV06935.1"/>
    <property type="molecule type" value="Genomic_DNA"/>
</dbReference>
<dbReference type="AlphaFoldDB" id="A0A0J1H5D1"/>
<comment type="caution">
    <text evidence="1">The sequence shown here is derived from an EMBL/GenBank/DDBJ whole genome shotgun (WGS) entry which is preliminary data.</text>
</comment>
<organism evidence="1 2">
    <name type="scientific">Photobacterium aquae</name>
    <dbReference type="NCBI Taxonomy" id="1195763"/>
    <lineage>
        <taxon>Bacteria</taxon>
        <taxon>Pseudomonadati</taxon>
        <taxon>Pseudomonadota</taxon>
        <taxon>Gammaproteobacteria</taxon>
        <taxon>Vibrionales</taxon>
        <taxon>Vibrionaceae</taxon>
        <taxon>Photobacterium</taxon>
    </lineage>
</organism>
<name>A0A0J1H5D1_9GAMM</name>